<feature type="transmembrane region" description="Helical" evidence="1">
    <location>
        <begin position="147"/>
        <end position="168"/>
    </location>
</feature>
<evidence type="ECO:0000313" key="4">
    <source>
        <dbReference type="Proteomes" id="UP000623467"/>
    </source>
</evidence>
<keyword evidence="1" id="KW-1133">Transmembrane helix</keyword>
<feature type="transmembrane region" description="Helical" evidence="1">
    <location>
        <begin position="107"/>
        <end position="127"/>
    </location>
</feature>
<proteinExistence type="predicted"/>
<gene>
    <name evidence="3" type="ORF">MSAN_00658700</name>
</gene>
<comment type="caution">
    <text evidence="3">The sequence shown here is derived from an EMBL/GenBank/DDBJ whole genome shotgun (WGS) entry which is preliminary data.</text>
</comment>
<evidence type="ECO:0000256" key="1">
    <source>
        <dbReference type="SAM" id="Phobius"/>
    </source>
</evidence>
<name>A0A8H6Z3G4_9AGAR</name>
<keyword evidence="1" id="KW-0812">Transmembrane</keyword>
<sequence length="310" mass="34782">MDSTPAQASLTLDGTLGETFNYFTAFPEDPKILKGLVGVIWVLELGQTITCWHAIYQVSVTFYGLQEHILRPPLSLIFAILFHAFIAIGVQTFFVYRVWVLSRKWHIPILCCGLNLVRLASNLLLFAKMTNDRLYTDLTSKLKWEVILTGTISPVVDIIIAAALIYYLRDIGNTPFKHTGQIVKTIMVWTLERTLLTTATGVLQVVLYIARHNDLSWLMLFLIQGKLFSNSLLASLNGRVRFRSSHPPPVRSTVMDFNSMRGPTSTSHPDTSFSLQRISESRDSQDIFALTKGIESEAQTSLQTGSNSEP</sequence>
<reference evidence="3" key="1">
    <citation type="submission" date="2020-05" db="EMBL/GenBank/DDBJ databases">
        <title>Mycena genomes resolve the evolution of fungal bioluminescence.</title>
        <authorList>
            <person name="Tsai I.J."/>
        </authorList>
    </citation>
    <scope>NUCLEOTIDE SEQUENCE</scope>
    <source>
        <strain evidence="3">160909Yilan</strain>
    </source>
</reference>
<dbReference type="Proteomes" id="UP000623467">
    <property type="component" value="Unassembled WGS sequence"/>
</dbReference>
<evidence type="ECO:0000259" key="2">
    <source>
        <dbReference type="Pfam" id="PF20152"/>
    </source>
</evidence>
<dbReference type="EMBL" id="JACAZH010000004">
    <property type="protein sequence ID" value="KAF7370274.1"/>
    <property type="molecule type" value="Genomic_DNA"/>
</dbReference>
<keyword evidence="1" id="KW-0472">Membrane</keyword>
<keyword evidence="4" id="KW-1185">Reference proteome</keyword>
<dbReference type="OrthoDB" id="3231781at2759"/>
<feature type="domain" description="DUF6534" evidence="2">
    <location>
        <begin position="155"/>
        <end position="240"/>
    </location>
</feature>
<feature type="transmembrane region" description="Helical" evidence="1">
    <location>
        <begin position="189"/>
        <end position="210"/>
    </location>
</feature>
<dbReference type="PANTHER" id="PTHR40465:SF1">
    <property type="entry name" value="DUF6534 DOMAIN-CONTAINING PROTEIN"/>
    <property type="match status" value="1"/>
</dbReference>
<feature type="transmembrane region" description="Helical" evidence="1">
    <location>
        <begin position="76"/>
        <end position="95"/>
    </location>
</feature>
<protein>
    <submittedName>
        <fullName evidence="3">Saposin B-type domain-containing protein</fullName>
    </submittedName>
</protein>
<dbReference type="InterPro" id="IPR045339">
    <property type="entry name" value="DUF6534"/>
</dbReference>
<dbReference type="Pfam" id="PF20152">
    <property type="entry name" value="DUF6534"/>
    <property type="match status" value="1"/>
</dbReference>
<dbReference type="PANTHER" id="PTHR40465">
    <property type="entry name" value="CHROMOSOME 1, WHOLE GENOME SHOTGUN SEQUENCE"/>
    <property type="match status" value="1"/>
</dbReference>
<evidence type="ECO:0000313" key="3">
    <source>
        <dbReference type="EMBL" id="KAF7370274.1"/>
    </source>
</evidence>
<accession>A0A8H6Z3G4</accession>
<organism evidence="3 4">
    <name type="scientific">Mycena sanguinolenta</name>
    <dbReference type="NCBI Taxonomy" id="230812"/>
    <lineage>
        <taxon>Eukaryota</taxon>
        <taxon>Fungi</taxon>
        <taxon>Dikarya</taxon>
        <taxon>Basidiomycota</taxon>
        <taxon>Agaricomycotina</taxon>
        <taxon>Agaricomycetes</taxon>
        <taxon>Agaricomycetidae</taxon>
        <taxon>Agaricales</taxon>
        <taxon>Marasmiineae</taxon>
        <taxon>Mycenaceae</taxon>
        <taxon>Mycena</taxon>
    </lineage>
</organism>
<dbReference type="AlphaFoldDB" id="A0A8H6Z3G4"/>